<reference evidence="1 2" key="1">
    <citation type="submission" date="2018-07" db="EMBL/GenBank/DDBJ databases">
        <title>Genome analysis of Runella aurantiaca.</title>
        <authorList>
            <person name="Yang X."/>
        </authorList>
    </citation>
    <scope>NUCLEOTIDE SEQUENCE [LARGE SCALE GENOMIC DNA]</scope>
    <source>
        <strain evidence="1 2">YX9</strain>
    </source>
</reference>
<organism evidence="1 2">
    <name type="scientific">Runella aurantiaca</name>
    <dbReference type="NCBI Taxonomy" id="2282308"/>
    <lineage>
        <taxon>Bacteria</taxon>
        <taxon>Pseudomonadati</taxon>
        <taxon>Bacteroidota</taxon>
        <taxon>Cytophagia</taxon>
        <taxon>Cytophagales</taxon>
        <taxon>Spirosomataceae</taxon>
        <taxon>Runella</taxon>
    </lineage>
</organism>
<accession>A0A369ID54</accession>
<gene>
    <name evidence="1" type="ORF">DVG78_01250</name>
</gene>
<sequence length="102" mass="11403">MLKLLVLYPQPTDVQQFEADYKKHLELFHEKAGIPTHVKTYTITKMLPTPEGLPAFYQQFSLPFESLEALQMAVSTWLQEVGADAIRISTGGAPVVLIGNED</sequence>
<dbReference type="NCBIfam" id="TIGR02118">
    <property type="entry name" value="EthD family reductase"/>
    <property type="match status" value="1"/>
</dbReference>
<dbReference type="Gene3D" id="3.30.70.100">
    <property type="match status" value="1"/>
</dbReference>
<dbReference type="SUPFAM" id="SSF54909">
    <property type="entry name" value="Dimeric alpha+beta barrel"/>
    <property type="match status" value="1"/>
</dbReference>
<dbReference type="OrthoDB" id="5343971at2"/>
<dbReference type="RefSeq" id="WP_114459250.1">
    <property type="nucleotide sequence ID" value="NZ_QPIW01000001.1"/>
</dbReference>
<evidence type="ECO:0000313" key="1">
    <source>
        <dbReference type="EMBL" id="RDB07711.1"/>
    </source>
</evidence>
<comment type="caution">
    <text evidence="1">The sequence shown here is derived from an EMBL/GenBank/DDBJ whole genome shotgun (WGS) entry which is preliminary data.</text>
</comment>
<dbReference type="AlphaFoldDB" id="A0A369ID54"/>
<dbReference type="InterPro" id="IPR011008">
    <property type="entry name" value="Dimeric_a/b-barrel"/>
</dbReference>
<proteinExistence type="predicted"/>
<dbReference type="Proteomes" id="UP000253141">
    <property type="component" value="Unassembled WGS sequence"/>
</dbReference>
<evidence type="ECO:0000313" key="2">
    <source>
        <dbReference type="Proteomes" id="UP000253141"/>
    </source>
</evidence>
<dbReference type="EMBL" id="QPIW01000001">
    <property type="protein sequence ID" value="RDB07711.1"/>
    <property type="molecule type" value="Genomic_DNA"/>
</dbReference>
<keyword evidence="2" id="KW-1185">Reference proteome</keyword>
<dbReference type="InterPro" id="IPR009799">
    <property type="entry name" value="EthD_dom"/>
</dbReference>
<dbReference type="GO" id="GO:0016491">
    <property type="term" value="F:oxidoreductase activity"/>
    <property type="evidence" value="ECO:0007669"/>
    <property type="project" value="InterPro"/>
</dbReference>
<name>A0A369ID54_9BACT</name>
<protein>
    <submittedName>
        <fullName evidence="1">EthD family reductase</fullName>
    </submittedName>
</protein>